<dbReference type="KEGG" id="etd:ETAF_2939"/>
<dbReference type="GO" id="GO:0005829">
    <property type="term" value="C:cytosol"/>
    <property type="evidence" value="ECO:0007669"/>
    <property type="project" value="TreeGrafter"/>
</dbReference>
<reference evidence="3 4" key="2">
    <citation type="journal article" date="2011" name="BMC Immunol.">
        <title>Comparison of static immersion and intravenous injection systems for exposure of zebrafish embryos to the natural pathogen Edwardsiella tarda.</title>
        <authorList>
            <person name="van Soest J.J."/>
            <person name="Stockhammer O.W."/>
            <person name="Ordas A."/>
            <person name="Bloemberg G.V."/>
            <person name="Spaink H.P."/>
            <person name="Meijer A.H."/>
        </authorList>
    </citation>
    <scope>NUCLEOTIDE SEQUENCE [LARGE SCALE GENOMIC DNA]</scope>
    <source>
        <strain evidence="3 4">FL6-60</strain>
    </source>
</reference>
<evidence type="ECO:0000259" key="2">
    <source>
        <dbReference type="Pfam" id="PF00117"/>
    </source>
</evidence>
<dbReference type="InterPro" id="IPR029062">
    <property type="entry name" value="Class_I_gatase-like"/>
</dbReference>
<dbReference type="InterPro" id="IPR006221">
    <property type="entry name" value="TrpG/PapA_dom"/>
</dbReference>
<accession>A0A0H3DYH1</accession>
<dbReference type="Gene3D" id="3.40.50.880">
    <property type="match status" value="1"/>
</dbReference>
<dbReference type="PANTHER" id="PTHR43418">
    <property type="entry name" value="MULTIFUNCTIONAL TRYPTOPHAN BIOSYNTHESIS PROTEIN-RELATED"/>
    <property type="match status" value="1"/>
</dbReference>
<proteinExistence type="predicted"/>
<evidence type="ECO:0000256" key="1">
    <source>
        <dbReference type="ARBA" id="ARBA00022962"/>
    </source>
</evidence>
<sequence>MLLLIDNYDSFTYNLYQYFCQLDAEVMVKRNDALTLAEIDALRPSHVVISPGPGTPDQAGISLAAIRHLAGRVPLLGVCLGHQALGQVFGARVIRARQVMHGKTSAIRHCERGVFQGLNNPLTVTRYHSLILDKESLPDCLEVTAWSERDGAVDEIMGIRHTGMALEGVQFHPESILSEQGHALLRNFLRQ</sequence>
<dbReference type="NCBIfam" id="NF005271">
    <property type="entry name" value="PRK06774.1"/>
    <property type="match status" value="1"/>
</dbReference>
<dbReference type="EMBL" id="CP002154">
    <property type="protein sequence ID" value="ADM43041.1"/>
    <property type="molecule type" value="Genomic_DNA"/>
</dbReference>
<reference evidence="4" key="1">
    <citation type="submission" date="2010-08" db="EMBL/GenBank/DDBJ databases">
        <title>Genome comparisons of Edwardsiella bacteria analysed using deep sequencing technology.</title>
        <authorList>
            <person name="van Soest J.J."/>
            <person name="Henkel C.V."/>
            <person name="Jansen H.J."/>
            <person name="van den Hondel C.A.M.J.J."/>
            <person name="Bloemberg G.V."/>
            <person name="Meijer A.H."/>
            <person name="Spaink H.P."/>
        </authorList>
    </citation>
    <scope>NUCLEOTIDE SEQUENCE [LARGE SCALE GENOMIC DNA]</scope>
    <source>
        <strain evidence="4">FL6-60</strain>
    </source>
</reference>
<dbReference type="PANTHER" id="PTHR43418:SF4">
    <property type="entry name" value="MULTIFUNCTIONAL TRYPTOPHAN BIOSYNTHESIS PROTEIN"/>
    <property type="match status" value="1"/>
</dbReference>
<dbReference type="EC" id="2.6.1.85" evidence="3"/>
<keyword evidence="3" id="KW-0808">Transferase</keyword>
<gene>
    <name evidence="3" type="ordered locus">ETAF_2939</name>
</gene>
<dbReference type="InterPro" id="IPR050472">
    <property type="entry name" value="Anth_synth/Amidotransfase"/>
</dbReference>
<dbReference type="PRINTS" id="PR00099">
    <property type="entry name" value="CPSGATASE"/>
</dbReference>
<dbReference type="NCBIfam" id="TIGR00566">
    <property type="entry name" value="trpG_papA"/>
    <property type="match status" value="1"/>
</dbReference>
<dbReference type="PRINTS" id="PR00096">
    <property type="entry name" value="GATASE"/>
</dbReference>
<dbReference type="PRINTS" id="PR00097">
    <property type="entry name" value="ANTSNTHASEII"/>
</dbReference>
<evidence type="ECO:0000313" key="3">
    <source>
        <dbReference type="EMBL" id="ADM43041.1"/>
    </source>
</evidence>
<dbReference type="PATRIC" id="fig|718251.5.peg.3067"/>
<dbReference type="AlphaFoldDB" id="A0A0H3DYH1"/>
<keyword evidence="3" id="KW-0032">Aminotransferase</keyword>
<dbReference type="GO" id="GO:0004049">
    <property type="term" value="F:anthranilate synthase activity"/>
    <property type="evidence" value="ECO:0007669"/>
    <property type="project" value="TreeGrafter"/>
</dbReference>
<dbReference type="FunFam" id="3.40.50.880:FF:000003">
    <property type="entry name" value="Anthranilate synthase component II"/>
    <property type="match status" value="1"/>
</dbReference>
<dbReference type="CDD" id="cd01743">
    <property type="entry name" value="GATase1_Anthranilate_Synthase"/>
    <property type="match status" value="1"/>
</dbReference>
<keyword evidence="4" id="KW-1185">Reference proteome</keyword>
<dbReference type="GO" id="GO:0000162">
    <property type="term" value="P:L-tryptophan biosynthetic process"/>
    <property type="evidence" value="ECO:0007669"/>
    <property type="project" value="TreeGrafter"/>
</dbReference>
<name>A0A0H3DYH1_EDWTF</name>
<dbReference type="PROSITE" id="PS51273">
    <property type="entry name" value="GATASE_TYPE_1"/>
    <property type="match status" value="1"/>
</dbReference>
<dbReference type="Pfam" id="PF00117">
    <property type="entry name" value="GATase"/>
    <property type="match status" value="1"/>
</dbReference>
<dbReference type="InterPro" id="IPR017926">
    <property type="entry name" value="GATASE"/>
</dbReference>
<dbReference type="NCBIfam" id="NF005946">
    <property type="entry name" value="PRK08007.1"/>
    <property type="match status" value="1"/>
</dbReference>
<evidence type="ECO:0000313" key="4">
    <source>
        <dbReference type="Proteomes" id="UP000002230"/>
    </source>
</evidence>
<dbReference type="SUPFAM" id="SSF52317">
    <property type="entry name" value="Class I glutamine amidotransferase-like"/>
    <property type="match status" value="1"/>
</dbReference>
<keyword evidence="1" id="KW-0315">Glutamine amidotransferase</keyword>
<organism evidence="3 4">
    <name type="scientific">Edwardsiella tarda (strain FL6-60)</name>
    <dbReference type="NCBI Taxonomy" id="718251"/>
    <lineage>
        <taxon>Bacteria</taxon>
        <taxon>Pseudomonadati</taxon>
        <taxon>Pseudomonadota</taxon>
        <taxon>Gammaproteobacteria</taxon>
        <taxon>Enterobacterales</taxon>
        <taxon>Hafniaceae</taxon>
        <taxon>Edwardsiella</taxon>
    </lineage>
</organism>
<dbReference type="GO" id="GO:0046654">
    <property type="term" value="P:tetrahydrofolate biosynthetic process"/>
    <property type="evidence" value="ECO:0007669"/>
    <property type="project" value="TreeGrafter"/>
</dbReference>
<protein>
    <submittedName>
        <fullName evidence="3">Para-aminobenzoate synthase, amidotransferase component</fullName>
        <ecNumber evidence="3">2.6.1.85</ecNumber>
    </submittedName>
</protein>
<dbReference type="HOGENOM" id="CLU_014340_1_2_6"/>
<dbReference type="Proteomes" id="UP000002230">
    <property type="component" value="Chromosome"/>
</dbReference>
<dbReference type="GO" id="GO:0046820">
    <property type="term" value="F:4-amino-4-deoxychorismate synthase activity"/>
    <property type="evidence" value="ECO:0007669"/>
    <property type="project" value="UniProtKB-EC"/>
</dbReference>
<feature type="domain" description="Glutamine amidotransferase" evidence="2">
    <location>
        <begin position="3"/>
        <end position="190"/>
    </location>
</feature>